<protein>
    <submittedName>
        <fullName evidence="3">Uncharacterized protein</fullName>
    </submittedName>
</protein>
<evidence type="ECO:0000313" key="5">
    <source>
        <dbReference type="Proteomes" id="UP000574390"/>
    </source>
</evidence>
<comment type="caution">
    <text evidence="3">The sequence shown here is derived from an EMBL/GenBank/DDBJ whole genome shotgun (WGS) entry which is preliminary data.</text>
</comment>
<proteinExistence type="predicted"/>
<dbReference type="AlphaFoldDB" id="A0A7J6TA64"/>
<dbReference type="Proteomes" id="UP000574390">
    <property type="component" value="Unassembled WGS sequence"/>
</dbReference>
<evidence type="ECO:0000313" key="2">
    <source>
        <dbReference type="EMBL" id="KAF4707087.1"/>
    </source>
</evidence>
<dbReference type="PROSITE" id="PS51257">
    <property type="entry name" value="PROKAR_LIPOPROTEIN"/>
    <property type="match status" value="1"/>
</dbReference>
<dbReference type="EMBL" id="JABANM010008895">
    <property type="protein sequence ID" value="KAF4741831.1"/>
    <property type="molecule type" value="Genomic_DNA"/>
</dbReference>
<reference evidence="4 5" key="1">
    <citation type="submission" date="2020-04" db="EMBL/GenBank/DDBJ databases">
        <title>Perkinsus olseni comparative genomics.</title>
        <authorList>
            <person name="Bogema D.R."/>
        </authorList>
    </citation>
    <scope>NUCLEOTIDE SEQUENCE [LARGE SCALE GENOMIC DNA]</scope>
    <source>
        <strain evidence="3">ATCC PRA-205</strain>
        <strain evidence="2 4">ATCC PRA-207</strain>
    </source>
</reference>
<dbReference type="EMBL" id="JABANO010033306">
    <property type="protein sequence ID" value="KAF4707087.1"/>
    <property type="molecule type" value="Genomic_DNA"/>
</dbReference>
<keyword evidence="1" id="KW-0812">Transmembrane</keyword>
<name>A0A7J6TA64_PEROL</name>
<keyword evidence="1" id="KW-1133">Transmembrane helix</keyword>
<gene>
    <name evidence="3" type="ORF">FOZ62_008894</name>
    <name evidence="2" type="ORF">FOZ63_021541</name>
</gene>
<evidence type="ECO:0000256" key="1">
    <source>
        <dbReference type="SAM" id="Phobius"/>
    </source>
</evidence>
<sequence length="252" mass="27247">MRAQPVRYCSPCSGQRIISAMVFFTTFVIAAFACVFSPNCDGIIITDDRRLRSTSALKQLTGNEAVASLQARIKANCPKAGTSADLLALGYNTPLADCLFNEISNAPELDDLPLLPFHHKSADFEIDFTVSVHGELGITLSCGESKTVSVHGLSLADPINLHLQDVEYAVDPPSNDSLNSFKENVHNVCGKALLPGDLNSLYVVSPSKIFTEVEGESPVRRRLLTHAEGVCVKLVQGKAMTTCLAHKPTIYK</sequence>
<evidence type="ECO:0000313" key="3">
    <source>
        <dbReference type="EMBL" id="KAF4741831.1"/>
    </source>
</evidence>
<keyword evidence="4" id="KW-1185">Reference proteome</keyword>
<organism evidence="3 5">
    <name type="scientific">Perkinsus olseni</name>
    <name type="common">Perkinsus atlanticus</name>
    <dbReference type="NCBI Taxonomy" id="32597"/>
    <lineage>
        <taxon>Eukaryota</taxon>
        <taxon>Sar</taxon>
        <taxon>Alveolata</taxon>
        <taxon>Perkinsozoa</taxon>
        <taxon>Perkinsea</taxon>
        <taxon>Perkinsida</taxon>
        <taxon>Perkinsidae</taxon>
        <taxon>Perkinsus</taxon>
    </lineage>
</organism>
<dbReference type="Proteomes" id="UP000553632">
    <property type="component" value="Unassembled WGS sequence"/>
</dbReference>
<accession>A0A7J6TA64</accession>
<feature type="transmembrane region" description="Helical" evidence="1">
    <location>
        <begin position="20"/>
        <end position="38"/>
    </location>
</feature>
<evidence type="ECO:0000313" key="4">
    <source>
        <dbReference type="Proteomes" id="UP000553632"/>
    </source>
</evidence>
<keyword evidence="1" id="KW-0472">Membrane</keyword>